<dbReference type="PRINTS" id="PR00035">
    <property type="entry name" value="HTHGNTR"/>
</dbReference>
<protein>
    <submittedName>
        <fullName evidence="5">GntR family transcriptional regulator</fullName>
    </submittedName>
</protein>
<dbReference type="GO" id="GO:0003700">
    <property type="term" value="F:DNA-binding transcription factor activity"/>
    <property type="evidence" value="ECO:0007669"/>
    <property type="project" value="InterPro"/>
</dbReference>
<dbReference type="InterPro" id="IPR000524">
    <property type="entry name" value="Tscrpt_reg_HTH_GntR"/>
</dbReference>
<keyword evidence="3" id="KW-0804">Transcription</keyword>
<dbReference type="SMART" id="SM00345">
    <property type="entry name" value="HTH_GNTR"/>
    <property type="match status" value="1"/>
</dbReference>
<dbReference type="KEGG" id="tpro:Ga0080559_TMP3684"/>
<dbReference type="PANTHER" id="PTHR44846:SF1">
    <property type="entry name" value="MANNOSYL-D-GLYCERATE TRANSPORT_METABOLISM SYSTEM REPRESSOR MNGR-RELATED"/>
    <property type="match status" value="1"/>
</dbReference>
<dbReference type="Gene3D" id="3.40.1410.10">
    <property type="entry name" value="Chorismate lyase-like"/>
    <property type="match status" value="1"/>
</dbReference>
<dbReference type="Proteomes" id="UP000186559">
    <property type="component" value="Chromosome"/>
</dbReference>
<dbReference type="RefSeq" id="WP_017467364.1">
    <property type="nucleotide sequence ID" value="NZ_BMEW01000008.1"/>
</dbReference>
<dbReference type="Gene3D" id="1.10.10.10">
    <property type="entry name" value="Winged helix-like DNA-binding domain superfamily/Winged helix DNA-binding domain"/>
    <property type="match status" value="1"/>
</dbReference>
<evidence type="ECO:0000256" key="3">
    <source>
        <dbReference type="ARBA" id="ARBA00023163"/>
    </source>
</evidence>
<keyword evidence="1" id="KW-0805">Transcription regulation</keyword>
<dbReference type="SMART" id="SM00866">
    <property type="entry name" value="UTRA"/>
    <property type="match status" value="1"/>
</dbReference>
<dbReference type="Pfam" id="PF07702">
    <property type="entry name" value="UTRA"/>
    <property type="match status" value="1"/>
</dbReference>
<dbReference type="PROSITE" id="PS50949">
    <property type="entry name" value="HTH_GNTR"/>
    <property type="match status" value="1"/>
</dbReference>
<accession>A0A1U7D8U0</accession>
<dbReference type="SUPFAM" id="SSF46785">
    <property type="entry name" value="Winged helix' DNA-binding domain"/>
    <property type="match status" value="1"/>
</dbReference>
<evidence type="ECO:0000313" key="6">
    <source>
        <dbReference type="Proteomes" id="UP000186559"/>
    </source>
</evidence>
<dbReference type="GO" id="GO:0003677">
    <property type="term" value="F:DNA binding"/>
    <property type="evidence" value="ECO:0007669"/>
    <property type="project" value="UniProtKB-KW"/>
</dbReference>
<keyword evidence="2" id="KW-0238">DNA-binding</keyword>
<organism evidence="5 6">
    <name type="scientific">Salipiger profundus</name>
    <dbReference type="NCBI Taxonomy" id="1229727"/>
    <lineage>
        <taxon>Bacteria</taxon>
        <taxon>Pseudomonadati</taxon>
        <taxon>Pseudomonadota</taxon>
        <taxon>Alphaproteobacteria</taxon>
        <taxon>Rhodobacterales</taxon>
        <taxon>Roseobacteraceae</taxon>
        <taxon>Salipiger</taxon>
    </lineage>
</organism>
<dbReference type="PANTHER" id="PTHR44846">
    <property type="entry name" value="MANNOSYL-D-GLYCERATE TRANSPORT/METABOLISM SYSTEM REPRESSOR MNGR-RELATED"/>
    <property type="match status" value="1"/>
</dbReference>
<dbReference type="InterPro" id="IPR028978">
    <property type="entry name" value="Chorismate_lyase_/UTRA_dom_sf"/>
</dbReference>
<dbReference type="STRING" id="1229727.Ga0080559_TMP3684"/>
<dbReference type="EMBL" id="CP014796">
    <property type="protein sequence ID" value="APX24480.1"/>
    <property type="molecule type" value="Genomic_DNA"/>
</dbReference>
<evidence type="ECO:0000313" key="5">
    <source>
        <dbReference type="EMBL" id="APX24480.1"/>
    </source>
</evidence>
<dbReference type="InterPro" id="IPR050679">
    <property type="entry name" value="Bact_HTH_transcr_reg"/>
</dbReference>
<evidence type="ECO:0000259" key="4">
    <source>
        <dbReference type="PROSITE" id="PS50949"/>
    </source>
</evidence>
<keyword evidence="6" id="KW-1185">Reference proteome</keyword>
<gene>
    <name evidence="5" type="ORF">Ga0080559_TMP3684</name>
</gene>
<dbReference type="InterPro" id="IPR036388">
    <property type="entry name" value="WH-like_DNA-bd_sf"/>
</dbReference>
<name>A0A1U7D8U0_9RHOB</name>
<dbReference type="CDD" id="cd07377">
    <property type="entry name" value="WHTH_GntR"/>
    <property type="match status" value="1"/>
</dbReference>
<dbReference type="InterPro" id="IPR036390">
    <property type="entry name" value="WH_DNA-bd_sf"/>
</dbReference>
<dbReference type="SUPFAM" id="SSF64288">
    <property type="entry name" value="Chorismate lyase-like"/>
    <property type="match status" value="1"/>
</dbReference>
<dbReference type="InterPro" id="IPR011663">
    <property type="entry name" value="UTRA"/>
</dbReference>
<dbReference type="Pfam" id="PF00392">
    <property type="entry name" value="GntR"/>
    <property type="match status" value="1"/>
</dbReference>
<reference evidence="5 6" key="1">
    <citation type="submission" date="2016-03" db="EMBL/GenBank/DDBJ databases">
        <title>Deep-sea bacteria in the southern Pacific.</title>
        <authorList>
            <person name="Tang K."/>
        </authorList>
    </citation>
    <scope>NUCLEOTIDE SEQUENCE [LARGE SCALE GENOMIC DNA]</scope>
    <source>
        <strain evidence="5 6">JLT2016</strain>
    </source>
</reference>
<sequence>MVDGHEPPITAETDEDEAFDTGLMRKPLHEQVKERILRRIILGTWGEGFVLPPETELARQFGVSYGTIRRAMTDLTASGVIMRRRKTGTVVTGRTPHHSMSQFYQYYRLHTIEGRLVSSNTVLVDACHRGATLDEAERLELPVNAPVAYMLRLRIYEGRPVMFDRVTVPLSLAPDFPVTIEEMPTLVYKWLLERHGLRLAAVREKLVARLATEEDLRYLDLPLDVPRALLDIDEVSYDSMNRPLVAMRHAALTEDHCYITEIR</sequence>
<feature type="domain" description="HTH gntR-type" evidence="4">
    <location>
        <begin position="26"/>
        <end position="94"/>
    </location>
</feature>
<evidence type="ECO:0000256" key="1">
    <source>
        <dbReference type="ARBA" id="ARBA00023015"/>
    </source>
</evidence>
<dbReference type="OrthoDB" id="9808698at2"/>
<proteinExistence type="predicted"/>
<evidence type="ECO:0000256" key="2">
    <source>
        <dbReference type="ARBA" id="ARBA00023125"/>
    </source>
</evidence>
<dbReference type="AlphaFoldDB" id="A0A1U7D8U0"/>
<dbReference type="GO" id="GO:0045892">
    <property type="term" value="P:negative regulation of DNA-templated transcription"/>
    <property type="evidence" value="ECO:0007669"/>
    <property type="project" value="TreeGrafter"/>
</dbReference>